<sequence length="61" mass="7098">MPRHSVPTFDSYGVKFISASEPMSTRRARTMILVYESMLSQAFQRRLACNAGRRWFAEKAR</sequence>
<proteinExistence type="predicted"/>
<reference evidence="1 2" key="1">
    <citation type="submission" date="2017-12" db="EMBL/GenBank/DDBJ databases">
        <title>Integrating genomic resources of turbot (Scophthalmus maximus) in depth evaluation of genetic and physical mapping variation across individuals.</title>
        <authorList>
            <person name="Martinez P."/>
        </authorList>
    </citation>
    <scope>NUCLEOTIDE SEQUENCE [LARGE SCALE GENOMIC DNA]</scope>
</reference>
<evidence type="ECO:0000313" key="2">
    <source>
        <dbReference type="Proteomes" id="UP000246464"/>
    </source>
</evidence>
<protein>
    <submittedName>
        <fullName evidence="1">Uncharacterized protein</fullName>
    </submittedName>
</protein>
<dbReference type="AlphaFoldDB" id="A0A2U9CIG5"/>
<evidence type="ECO:0000313" key="1">
    <source>
        <dbReference type="EMBL" id="AWP16023.1"/>
    </source>
</evidence>
<accession>A0A2U9CIG5</accession>
<dbReference type="Proteomes" id="UP000246464">
    <property type="component" value="Chromosome 17"/>
</dbReference>
<keyword evidence="2" id="KW-1185">Reference proteome</keyword>
<dbReference type="EMBL" id="CP026259">
    <property type="protein sequence ID" value="AWP16023.1"/>
    <property type="molecule type" value="Genomic_DNA"/>
</dbReference>
<name>A0A2U9CIG5_SCOMX</name>
<gene>
    <name evidence="1" type="ORF">SMAX5B_009076</name>
</gene>
<organism evidence="1 2">
    <name type="scientific">Scophthalmus maximus</name>
    <name type="common">Turbot</name>
    <name type="synonym">Psetta maxima</name>
    <dbReference type="NCBI Taxonomy" id="52904"/>
    <lineage>
        <taxon>Eukaryota</taxon>
        <taxon>Metazoa</taxon>
        <taxon>Chordata</taxon>
        <taxon>Craniata</taxon>
        <taxon>Vertebrata</taxon>
        <taxon>Euteleostomi</taxon>
        <taxon>Actinopterygii</taxon>
        <taxon>Neopterygii</taxon>
        <taxon>Teleostei</taxon>
        <taxon>Neoteleostei</taxon>
        <taxon>Acanthomorphata</taxon>
        <taxon>Carangaria</taxon>
        <taxon>Pleuronectiformes</taxon>
        <taxon>Pleuronectoidei</taxon>
        <taxon>Scophthalmidae</taxon>
        <taxon>Scophthalmus</taxon>
    </lineage>
</organism>